<accession>A0A9Q0SYT0</accession>
<comment type="caution">
    <text evidence="1">The sequence shown here is derived from an EMBL/GenBank/DDBJ whole genome shotgun (WGS) entry which is preliminary data.</text>
</comment>
<dbReference type="Proteomes" id="UP001151752">
    <property type="component" value="Chromosome 3"/>
</dbReference>
<dbReference type="AlphaFoldDB" id="A0A9Q0SYT0"/>
<name>A0A9Q0SYT0_9ROSI</name>
<protein>
    <submittedName>
        <fullName evidence="1">Uncharacterized protein</fullName>
    </submittedName>
</protein>
<evidence type="ECO:0000313" key="2">
    <source>
        <dbReference type="Proteomes" id="UP001151752"/>
    </source>
</evidence>
<keyword evidence="2" id="KW-1185">Reference proteome</keyword>
<proteinExistence type="predicted"/>
<dbReference type="EMBL" id="JAPFFM010000017">
    <property type="protein sequence ID" value="KAJ6694712.1"/>
    <property type="molecule type" value="Genomic_DNA"/>
</dbReference>
<evidence type="ECO:0000313" key="1">
    <source>
        <dbReference type="EMBL" id="KAJ6694712.1"/>
    </source>
</evidence>
<gene>
    <name evidence="1" type="ORF">OIU74_013937</name>
</gene>
<organism evidence="1 2">
    <name type="scientific">Salix koriyanagi</name>
    <dbReference type="NCBI Taxonomy" id="2511006"/>
    <lineage>
        <taxon>Eukaryota</taxon>
        <taxon>Viridiplantae</taxon>
        <taxon>Streptophyta</taxon>
        <taxon>Embryophyta</taxon>
        <taxon>Tracheophyta</taxon>
        <taxon>Spermatophyta</taxon>
        <taxon>Magnoliopsida</taxon>
        <taxon>eudicotyledons</taxon>
        <taxon>Gunneridae</taxon>
        <taxon>Pentapetalae</taxon>
        <taxon>rosids</taxon>
        <taxon>fabids</taxon>
        <taxon>Malpighiales</taxon>
        <taxon>Salicaceae</taxon>
        <taxon>Saliceae</taxon>
        <taxon>Salix</taxon>
    </lineage>
</organism>
<reference evidence="1" key="1">
    <citation type="submission" date="2022-11" db="EMBL/GenBank/DDBJ databases">
        <authorList>
            <person name="Hyden B.L."/>
            <person name="Feng K."/>
            <person name="Yates T."/>
            <person name="Jawdy S."/>
            <person name="Smart L.B."/>
            <person name="Muchero W."/>
        </authorList>
    </citation>
    <scope>NUCLEOTIDE SEQUENCE</scope>
    <source>
        <tissue evidence="1">Shoot tip</tissue>
    </source>
</reference>
<sequence length="131" mass="14160">MSAAEVFSSLAIVQAAHTIYVFSSSDLGSDLLVARFCWWLFGEERDGWGCDQRRERLVGGGRDCHKRAGIAGSGGGYRGRQGKLLWLKRGSCRGRWKWLWAVAACAAGMGDPGCVLPLANRSVGLSSDPAR</sequence>
<reference evidence="1" key="2">
    <citation type="journal article" date="2023" name="Int. J. Mol. Sci.">
        <title>De Novo Assembly and Annotation of 11 Diverse Shrub Willow (Salix) Genomes Reveals Novel Gene Organization in Sex-Linked Regions.</title>
        <authorList>
            <person name="Hyden B."/>
            <person name="Feng K."/>
            <person name="Yates T.B."/>
            <person name="Jawdy S."/>
            <person name="Cereghino C."/>
            <person name="Smart L.B."/>
            <person name="Muchero W."/>
        </authorList>
    </citation>
    <scope>NUCLEOTIDE SEQUENCE</scope>
    <source>
        <tissue evidence="1">Shoot tip</tissue>
    </source>
</reference>